<evidence type="ECO:0000259" key="1">
    <source>
        <dbReference type="PROSITE" id="PS51819"/>
    </source>
</evidence>
<reference evidence="3" key="1">
    <citation type="journal article" date="2020" name="MBio">
        <title>Horizontal gene transfer to a defensive symbiont with a reduced genome amongst a multipartite beetle microbiome.</title>
        <authorList>
            <person name="Waterworth S.C."/>
            <person name="Florez L.V."/>
            <person name="Rees E.R."/>
            <person name="Hertweck C."/>
            <person name="Kaltenpoth M."/>
            <person name="Kwan J.C."/>
        </authorList>
    </citation>
    <scope>NUCLEOTIDE SEQUENCE [LARGE SCALE GENOMIC DNA]</scope>
</reference>
<sequence>MTTASAPIALPSIFHFAFNITDLDQARRFYGDVLGCREGRSTKTWVDFDFFGHQISLHLGQPFSTAATGKVGDKLVPMPHFGLILLLPEWKAMAERLQAAGTEFVLKPQVRFENQPGEQWTMFFLDPFGNPIEIKGFRDLAAVYAT</sequence>
<dbReference type="InterPro" id="IPR029068">
    <property type="entry name" value="Glyas_Bleomycin-R_OHBP_Dase"/>
</dbReference>
<dbReference type="CDD" id="cd08357">
    <property type="entry name" value="VOC_like"/>
    <property type="match status" value="1"/>
</dbReference>
<proteinExistence type="predicted"/>
<organism evidence="2 3">
    <name type="scientific">Paracidovorax wautersii</name>
    <dbReference type="NCBI Taxonomy" id="1177982"/>
    <lineage>
        <taxon>Bacteria</taxon>
        <taxon>Pseudomonadati</taxon>
        <taxon>Pseudomonadota</taxon>
        <taxon>Betaproteobacteria</taxon>
        <taxon>Burkholderiales</taxon>
        <taxon>Comamonadaceae</taxon>
        <taxon>Paracidovorax</taxon>
    </lineage>
</organism>
<evidence type="ECO:0000313" key="3">
    <source>
        <dbReference type="Proteomes" id="UP000461670"/>
    </source>
</evidence>
<feature type="domain" description="VOC" evidence="1">
    <location>
        <begin position="12"/>
        <end position="137"/>
    </location>
</feature>
<accession>A0A7V8JSA7</accession>
<dbReference type="EMBL" id="WNDQ01000001">
    <property type="protein sequence ID" value="KAF1023991.1"/>
    <property type="molecule type" value="Genomic_DNA"/>
</dbReference>
<gene>
    <name evidence="2" type="ORF">GAK30_00006</name>
</gene>
<comment type="caution">
    <text evidence="2">The sequence shown here is derived from an EMBL/GenBank/DDBJ whole genome shotgun (WGS) entry which is preliminary data.</text>
</comment>
<dbReference type="Proteomes" id="UP000461670">
    <property type="component" value="Unassembled WGS sequence"/>
</dbReference>
<dbReference type="InterPro" id="IPR037523">
    <property type="entry name" value="VOC_core"/>
</dbReference>
<dbReference type="PROSITE" id="PS51819">
    <property type="entry name" value="VOC"/>
    <property type="match status" value="1"/>
</dbReference>
<evidence type="ECO:0000313" key="2">
    <source>
        <dbReference type="EMBL" id="KAF1023991.1"/>
    </source>
</evidence>
<dbReference type="AlphaFoldDB" id="A0A7V8JSA7"/>
<protein>
    <recommendedName>
        <fullName evidence="1">VOC domain-containing protein</fullName>
    </recommendedName>
</protein>
<dbReference type="Gene3D" id="3.10.180.10">
    <property type="entry name" value="2,3-Dihydroxybiphenyl 1,2-Dioxygenase, domain 1"/>
    <property type="match status" value="1"/>
</dbReference>
<dbReference type="InterPro" id="IPR004360">
    <property type="entry name" value="Glyas_Fos-R_dOase_dom"/>
</dbReference>
<dbReference type="PANTHER" id="PTHR39434">
    <property type="match status" value="1"/>
</dbReference>
<dbReference type="SUPFAM" id="SSF54593">
    <property type="entry name" value="Glyoxalase/Bleomycin resistance protein/Dihydroxybiphenyl dioxygenase"/>
    <property type="match status" value="1"/>
</dbReference>
<name>A0A7V8JSA7_9BURK</name>
<dbReference type="PANTHER" id="PTHR39434:SF1">
    <property type="entry name" value="VOC DOMAIN-CONTAINING PROTEIN"/>
    <property type="match status" value="1"/>
</dbReference>
<dbReference type="Pfam" id="PF00903">
    <property type="entry name" value="Glyoxalase"/>
    <property type="match status" value="1"/>
</dbReference>